<comment type="subcellular location">
    <subcellularLocation>
        <location evidence="2">Cell membrane</location>
        <topology evidence="2">Multi-pass membrane protein</topology>
    </subcellularLocation>
</comment>
<dbReference type="SMART" id="SM00091">
    <property type="entry name" value="PAS"/>
    <property type="match status" value="1"/>
</dbReference>
<evidence type="ECO:0000256" key="9">
    <source>
        <dbReference type="ARBA" id="ARBA00022777"/>
    </source>
</evidence>
<dbReference type="InterPro" id="IPR036097">
    <property type="entry name" value="HisK_dim/P_sf"/>
</dbReference>
<dbReference type="InterPro" id="IPR004358">
    <property type="entry name" value="Sig_transdc_His_kin-like_C"/>
</dbReference>
<dbReference type="Pfam" id="PF00512">
    <property type="entry name" value="HisKA"/>
    <property type="match status" value="1"/>
</dbReference>
<feature type="domain" description="Histidine kinase" evidence="15">
    <location>
        <begin position="382"/>
        <end position="615"/>
    </location>
</feature>
<dbReference type="Proteomes" id="UP001597104">
    <property type="component" value="Unassembled WGS sequence"/>
</dbReference>
<gene>
    <name evidence="18" type="primary">walK</name>
    <name evidence="18" type="ORF">ACFQZ7_10440</name>
</gene>
<feature type="transmembrane region" description="Helical" evidence="14">
    <location>
        <begin position="179"/>
        <end position="205"/>
    </location>
</feature>
<dbReference type="Gene3D" id="3.30.565.10">
    <property type="entry name" value="Histidine kinase-like ATPase, C-terminal domain"/>
    <property type="match status" value="1"/>
</dbReference>
<dbReference type="CDD" id="cd00075">
    <property type="entry name" value="HATPase"/>
    <property type="match status" value="1"/>
</dbReference>
<keyword evidence="13 14" id="KW-0472">Membrane</keyword>
<dbReference type="InterPro" id="IPR000014">
    <property type="entry name" value="PAS"/>
</dbReference>
<accession>A0ABW3EGF3</accession>
<keyword evidence="9 18" id="KW-0418">Kinase</keyword>
<dbReference type="Pfam" id="PF00672">
    <property type="entry name" value="HAMP"/>
    <property type="match status" value="1"/>
</dbReference>
<evidence type="ECO:0000256" key="11">
    <source>
        <dbReference type="ARBA" id="ARBA00022989"/>
    </source>
</evidence>
<proteinExistence type="predicted"/>
<dbReference type="Gene3D" id="1.10.8.500">
    <property type="entry name" value="HAMP domain in histidine kinase"/>
    <property type="match status" value="1"/>
</dbReference>
<dbReference type="PROSITE" id="PS50885">
    <property type="entry name" value="HAMP"/>
    <property type="match status" value="1"/>
</dbReference>
<dbReference type="SUPFAM" id="SSF103190">
    <property type="entry name" value="Sensory domain-like"/>
    <property type="match status" value="1"/>
</dbReference>
<evidence type="ECO:0000256" key="3">
    <source>
        <dbReference type="ARBA" id="ARBA00012438"/>
    </source>
</evidence>
<dbReference type="SUPFAM" id="SSF158472">
    <property type="entry name" value="HAMP domain-like"/>
    <property type="match status" value="1"/>
</dbReference>
<name>A0ABW3EGF3_9LACO</name>
<evidence type="ECO:0000256" key="6">
    <source>
        <dbReference type="ARBA" id="ARBA00022679"/>
    </source>
</evidence>
<keyword evidence="4" id="KW-1003">Cell membrane</keyword>
<feature type="domain" description="PAS" evidence="16">
    <location>
        <begin position="260"/>
        <end position="330"/>
    </location>
</feature>
<dbReference type="Pfam" id="PF23846">
    <property type="entry name" value="Cache_WalK"/>
    <property type="match status" value="1"/>
</dbReference>
<dbReference type="CDD" id="cd00130">
    <property type="entry name" value="PAS"/>
    <property type="match status" value="1"/>
</dbReference>
<dbReference type="PANTHER" id="PTHR45453:SF1">
    <property type="entry name" value="PHOSPHATE REGULON SENSOR PROTEIN PHOR"/>
    <property type="match status" value="1"/>
</dbReference>
<dbReference type="PROSITE" id="PS50109">
    <property type="entry name" value="HIS_KIN"/>
    <property type="match status" value="1"/>
</dbReference>
<dbReference type="SMART" id="SM00387">
    <property type="entry name" value="HATPase_c"/>
    <property type="match status" value="1"/>
</dbReference>
<organism evidence="18 19">
    <name type="scientific">Loigolactobacillus binensis</name>
    <dbReference type="NCBI Taxonomy" id="2559922"/>
    <lineage>
        <taxon>Bacteria</taxon>
        <taxon>Bacillati</taxon>
        <taxon>Bacillota</taxon>
        <taxon>Bacilli</taxon>
        <taxon>Lactobacillales</taxon>
        <taxon>Lactobacillaceae</taxon>
        <taxon>Loigolactobacillus</taxon>
    </lineage>
</organism>
<evidence type="ECO:0000256" key="14">
    <source>
        <dbReference type="SAM" id="Phobius"/>
    </source>
</evidence>
<keyword evidence="7 14" id="KW-0812">Transmembrane</keyword>
<dbReference type="EC" id="2.7.13.3" evidence="3"/>
<comment type="caution">
    <text evidence="18">The sequence shown here is derived from an EMBL/GenBank/DDBJ whole genome shotgun (WGS) entry which is preliminary data.</text>
</comment>
<evidence type="ECO:0000256" key="7">
    <source>
        <dbReference type="ARBA" id="ARBA00022692"/>
    </source>
</evidence>
<evidence type="ECO:0000256" key="5">
    <source>
        <dbReference type="ARBA" id="ARBA00022553"/>
    </source>
</evidence>
<dbReference type="InterPro" id="IPR003660">
    <property type="entry name" value="HAMP_dom"/>
</dbReference>
<dbReference type="SMART" id="SM00388">
    <property type="entry name" value="HisKA"/>
    <property type="match status" value="1"/>
</dbReference>
<dbReference type="Gene3D" id="3.30.450.20">
    <property type="entry name" value="PAS domain"/>
    <property type="match status" value="2"/>
</dbReference>
<evidence type="ECO:0000259" key="16">
    <source>
        <dbReference type="PROSITE" id="PS50112"/>
    </source>
</evidence>
<evidence type="ECO:0000256" key="4">
    <source>
        <dbReference type="ARBA" id="ARBA00022475"/>
    </source>
</evidence>
<dbReference type="GO" id="GO:0004673">
    <property type="term" value="F:protein histidine kinase activity"/>
    <property type="evidence" value="ECO:0007669"/>
    <property type="project" value="UniProtKB-EC"/>
</dbReference>
<evidence type="ECO:0000256" key="12">
    <source>
        <dbReference type="ARBA" id="ARBA00023012"/>
    </source>
</evidence>
<dbReference type="Gene3D" id="1.10.287.130">
    <property type="match status" value="1"/>
</dbReference>
<dbReference type="InterPro" id="IPR003594">
    <property type="entry name" value="HATPase_dom"/>
</dbReference>
<dbReference type="Pfam" id="PF00989">
    <property type="entry name" value="PAS"/>
    <property type="match status" value="1"/>
</dbReference>
<dbReference type="Pfam" id="PF02518">
    <property type="entry name" value="HATPase_c"/>
    <property type="match status" value="1"/>
</dbReference>
<evidence type="ECO:0000256" key="8">
    <source>
        <dbReference type="ARBA" id="ARBA00022741"/>
    </source>
</evidence>
<reference evidence="19" key="1">
    <citation type="journal article" date="2019" name="Int. J. Syst. Evol. Microbiol.">
        <title>The Global Catalogue of Microorganisms (GCM) 10K type strain sequencing project: providing services to taxonomists for standard genome sequencing and annotation.</title>
        <authorList>
            <consortium name="The Broad Institute Genomics Platform"/>
            <consortium name="The Broad Institute Genome Sequencing Center for Infectious Disease"/>
            <person name="Wu L."/>
            <person name="Ma J."/>
        </authorList>
    </citation>
    <scope>NUCLEOTIDE SEQUENCE [LARGE SCALE GENOMIC DNA]</scope>
    <source>
        <strain evidence="19">CCM 8925</strain>
    </source>
</reference>
<dbReference type="InterPro" id="IPR003661">
    <property type="entry name" value="HisK_dim/P_dom"/>
</dbReference>
<keyword evidence="6 18" id="KW-0808">Transferase</keyword>
<dbReference type="InterPro" id="IPR005467">
    <property type="entry name" value="His_kinase_dom"/>
</dbReference>
<evidence type="ECO:0000256" key="10">
    <source>
        <dbReference type="ARBA" id="ARBA00022840"/>
    </source>
</evidence>
<comment type="catalytic activity">
    <reaction evidence="1">
        <text>ATP + protein L-histidine = ADP + protein N-phospho-L-histidine.</text>
        <dbReference type="EC" id="2.7.13.3"/>
    </reaction>
</comment>
<dbReference type="PANTHER" id="PTHR45453">
    <property type="entry name" value="PHOSPHATE REGULON SENSOR PROTEIN PHOR"/>
    <property type="match status" value="1"/>
</dbReference>
<evidence type="ECO:0000313" key="18">
    <source>
        <dbReference type="EMBL" id="MFD0898141.1"/>
    </source>
</evidence>
<dbReference type="InterPro" id="IPR057640">
    <property type="entry name" value="Cache_WalK"/>
</dbReference>
<dbReference type="CDD" id="cd00082">
    <property type="entry name" value="HisKA"/>
    <property type="match status" value="1"/>
</dbReference>
<evidence type="ECO:0000259" key="15">
    <source>
        <dbReference type="PROSITE" id="PS50109"/>
    </source>
</evidence>
<protein>
    <recommendedName>
        <fullName evidence="3">histidine kinase</fullName>
        <ecNumber evidence="3">2.7.13.3</ecNumber>
    </recommendedName>
</protein>
<dbReference type="SUPFAM" id="SSF47384">
    <property type="entry name" value="Homodimeric domain of signal transducing histidine kinase"/>
    <property type="match status" value="1"/>
</dbReference>
<keyword evidence="5" id="KW-0597">Phosphoprotein</keyword>
<dbReference type="SMART" id="SM00304">
    <property type="entry name" value="HAMP"/>
    <property type="match status" value="1"/>
</dbReference>
<dbReference type="PROSITE" id="PS50112">
    <property type="entry name" value="PAS"/>
    <property type="match status" value="1"/>
</dbReference>
<feature type="domain" description="HAMP" evidence="17">
    <location>
        <begin position="203"/>
        <end position="255"/>
    </location>
</feature>
<dbReference type="InterPro" id="IPR049814">
    <property type="entry name" value="Resp_reg_WalK"/>
</dbReference>
<dbReference type="CDD" id="cd06225">
    <property type="entry name" value="HAMP"/>
    <property type="match status" value="1"/>
</dbReference>
<dbReference type="SUPFAM" id="SSF55785">
    <property type="entry name" value="PYP-like sensor domain (PAS domain)"/>
    <property type="match status" value="1"/>
</dbReference>
<dbReference type="SUPFAM" id="SSF55874">
    <property type="entry name" value="ATPase domain of HSP90 chaperone/DNA topoisomerase II/histidine kinase"/>
    <property type="match status" value="1"/>
</dbReference>
<dbReference type="InterPro" id="IPR035965">
    <property type="entry name" value="PAS-like_dom_sf"/>
</dbReference>
<dbReference type="PRINTS" id="PR00344">
    <property type="entry name" value="BCTRLSENSOR"/>
</dbReference>
<keyword evidence="10" id="KW-0067">ATP-binding</keyword>
<dbReference type="InterPro" id="IPR036890">
    <property type="entry name" value="HATPase_C_sf"/>
</dbReference>
<dbReference type="InterPro" id="IPR050351">
    <property type="entry name" value="BphY/WalK/GraS-like"/>
</dbReference>
<keyword evidence="8" id="KW-0547">Nucleotide-binding</keyword>
<dbReference type="InterPro" id="IPR029151">
    <property type="entry name" value="Sensor-like_sf"/>
</dbReference>
<keyword evidence="19" id="KW-1185">Reference proteome</keyword>
<keyword evidence="11 14" id="KW-1133">Transmembrane helix</keyword>
<dbReference type="NCBIfam" id="TIGR00229">
    <property type="entry name" value="sensory_box"/>
    <property type="match status" value="1"/>
</dbReference>
<feature type="transmembrane region" description="Helical" evidence="14">
    <location>
        <begin position="12"/>
        <end position="35"/>
    </location>
</feature>
<sequence>MNKKIRFFQSINFKIAIVFILLLMITLEIIGAYFVKQLEQQNIETFKQQVQTPVYVNNQLSNQLLKSNTATANKAIANILSDLNNSADIRVVDSKGTVRGTSDLNDQGVVGQKTTDNNIKNVLYNNRSYQTLSYDEKSHASYYVSIVPLVNPNSDSSSIVGVIYVRANMQSVYRNINNITLIFLTASLVAALFSSIIAVVISRAITRPIDEMKKQAIRMSRGDYSGQVRIYGRDELGQLAVAVNNLSVRVEEAQEASEAERRRLDSVLSHMTDGVISTDRRGNVIIINEAAAEFLNLNDEEVIGQSILKILKIEADHTIRDLLENQTELMLDFSAPEHSLILHAEFSLIQRETGFISGIVCVLHDVTEQQKNERERRQFVSNVSHELRTPLTSMRSYLEALTDGAWKDPEVAPNFLHVTQEETERMIRMINDLLSLSRMDSGTVKLDMELVNLNELFNYTLNRFDMMIKSDVTSSDNNRTEANVTKKYSLKREFTKRDLWVEIDTDKFMQVVDNIINNAIKYSPDGGVITCRLLETNNHVILSISDQGLGIPKKDLPHVFDRFYRVDKARSRAQGGTGLGLAISKEVIERLNGRIWVDSKEGKGSTFYISLPYQEAYEEDDLWDEN</sequence>
<evidence type="ECO:0000313" key="19">
    <source>
        <dbReference type="Proteomes" id="UP001597104"/>
    </source>
</evidence>
<dbReference type="EMBL" id="JBHTIO010000044">
    <property type="protein sequence ID" value="MFD0898141.1"/>
    <property type="molecule type" value="Genomic_DNA"/>
</dbReference>
<keyword evidence="12" id="KW-0902">Two-component regulatory system</keyword>
<dbReference type="RefSeq" id="WP_137636394.1">
    <property type="nucleotide sequence ID" value="NZ_BJDN01000001.1"/>
</dbReference>
<evidence type="ECO:0000256" key="13">
    <source>
        <dbReference type="ARBA" id="ARBA00023136"/>
    </source>
</evidence>
<evidence type="ECO:0000256" key="1">
    <source>
        <dbReference type="ARBA" id="ARBA00000085"/>
    </source>
</evidence>
<evidence type="ECO:0000259" key="17">
    <source>
        <dbReference type="PROSITE" id="PS50885"/>
    </source>
</evidence>
<evidence type="ECO:0000256" key="2">
    <source>
        <dbReference type="ARBA" id="ARBA00004651"/>
    </source>
</evidence>
<dbReference type="NCBIfam" id="NF033092">
    <property type="entry name" value="HK_WalK"/>
    <property type="match status" value="1"/>
</dbReference>
<dbReference type="InterPro" id="IPR013767">
    <property type="entry name" value="PAS_fold"/>
</dbReference>